<proteinExistence type="predicted"/>
<dbReference type="Pfam" id="PF10646">
    <property type="entry name" value="Germane"/>
    <property type="match status" value="1"/>
</dbReference>
<sequence length="108" mass="12253">MKTLDEQFTLYVEELVLGPMEPGLKPLFNRGTRILRSFVRGKDAYIDLSSEALLPEAGIPDFPTARDIFKKNVCTNFRNIAKIYLYIEGVEVFGGDAPRNAQVQTEKR</sequence>
<dbReference type="AlphaFoldDB" id="A0AAE3EGM3"/>
<accession>A0AAE3EGM3</accession>
<organism evidence="2 3">
    <name type="scientific">Teretinema zuelzerae</name>
    <dbReference type="NCBI Taxonomy" id="156"/>
    <lineage>
        <taxon>Bacteria</taxon>
        <taxon>Pseudomonadati</taxon>
        <taxon>Spirochaetota</taxon>
        <taxon>Spirochaetia</taxon>
        <taxon>Spirochaetales</taxon>
        <taxon>Treponemataceae</taxon>
        <taxon>Teretinema</taxon>
    </lineage>
</organism>
<dbReference type="Proteomes" id="UP001198163">
    <property type="component" value="Unassembled WGS sequence"/>
</dbReference>
<reference evidence="2" key="1">
    <citation type="submission" date="2021-08" db="EMBL/GenBank/DDBJ databases">
        <title>Comparative analyses of Brucepasteria parasyntrophica and Teretinema zuelzerae.</title>
        <authorList>
            <person name="Song Y."/>
            <person name="Brune A."/>
        </authorList>
    </citation>
    <scope>NUCLEOTIDE SEQUENCE</scope>
    <source>
        <strain evidence="2">DSM 1903</strain>
    </source>
</reference>
<dbReference type="InterPro" id="IPR019606">
    <property type="entry name" value="GerMN"/>
</dbReference>
<comment type="caution">
    <text evidence="2">The sequence shown here is derived from an EMBL/GenBank/DDBJ whole genome shotgun (WGS) entry which is preliminary data.</text>
</comment>
<protein>
    <submittedName>
        <fullName evidence="2">GerMN domain-containing protein</fullName>
    </submittedName>
</protein>
<gene>
    <name evidence="2" type="ORF">K7J14_00630</name>
</gene>
<dbReference type="EMBL" id="JAINWA010000001">
    <property type="protein sequence ID" value="MCD1653213.1"/>
    <property type="molecule type" value="Genomic_DNA"/>
</dbReference>
<name>A0AAE3EGM3_9SPIR</name>
<feature type="domain" description="GerMN" evidence="1">
    <location>
        <begin position="6"/>
        <end position="91"/>
    </location>
</feature>
<evidence type="ECO:0000313" key="3">
    <source>
        <dbReference type="Proteomes" id="UP001198163"/>
    </source>
</evidence>
<evidence type="ECO:0000259" key="1">
    <source>
        <dbReference type="Pfam" id="PF10646"/>
    </source>
</evidence>
<keyword evidence="3" id="KW-1185">Reference proteome</keyword>
<evidence type="ECO:0000313" key="2">
    <source>
        <dbReference type="EMBL" id="MCD1653213.1"/>
    </source>
</evidence>